<gene>
    <name evidence="2" type="ORF">ACFQ11_09560</name>
</gene>
<dbReference type="Pfam" id="PF20552">
    <property type="entry name" value="HTH_62"/>
    <property type="match status" value="1"/>
</dbReference>
<name>A0ABW3ELN4_9ACTN</name>
<dbReference type="InterPro" id="IPR046789">
    <property type="entry name" value="HTH_62"/>
</dbReference>
<organism evidence="2 3">
    <name type="scientific">Actinomadura sediminis</name>
    <dbReference type="NCBI Taxonomy" id="1038904"/>
    <lineage>
        <taxon>Bacteria</taxon>
        <taxon>Bacillati</taxon>
        <taxon>Actinomycetota</taxon>
        <taxon>Actinomycetes</taxon>
        <taxon>Streptosporangiales</taxon>
        <taxon>Thermomonosporaceae</taxon>
        <taxon>Actinomadura</taxon>
    </lineage>
</organism>
<sequence>MSDLYLEVHQTRDREPTPYELKLAGAIEEVFATGVHDLPGLVAGLRARGVTAPGGEPLTEDTFRAEMSRLGA</sequence>
<reference evidence="3" key="1">
    <citation type="journal article" date="2019" name="Int. J. Syst. Evol. Microbiol.">
        <title>The Global Catalogue of Microorganisms (GCM) 10K type strain sequencing project: providing services to taxonomists for standard genome sequencing and annotation.</title>
        <authorList>
            <consortium name="The Broad Institute Genomics Platform"/>
            <consortium name="The Broad Institute Genome Sequencing Center for Infectious Disease"/>
            <person name="Wu L."/>
            <person name="Ma J."/>
        </authorList>
    </citation>
    <scope>NUCLEOTIDE SEQUENCE [LARGE SCALE GENOMIC DNA]</scope>
    <source>
        <strain evidence="3">JCM 31202</strain>
    </source>
</reference>
<evidence type="ECO:0000313" key="2">
    <source>
        <dbReference type="EMBL" id="MFD0900635.1"/>
    </source>
</evidence>
<dbReference type="RefSeq" id="WP_378297634.1">
    <property type="nucleotide sequence ID" value="NZ_JBHTJA010000012.1"/>
</dbReference>
<evidence type="ECO:0000313" key="3">
    <source>
        <dbReference type="Proteomes" id="UP001596972"/>
    </source>
</evidence>
<proteinExistence type="predicted"/>
<evidence type="ECO:0000259" key="1">
    <source>
        <dbReference type="Pfam" id="PF20552"/>
    </source>
</evidence>
<protein>
    <submittedName>
        <fullName evidence="2">Recombinase-like helix-turn-helix domain-containing protein</fullName>
    </submittedName>
</protein>
<comment type="caution">
    <text evidence="2">The sequence shown here is derived from an EMBL/GenBank/DDBJ whole genome shotgun (WGS) entry which is preliminary data.</text>
</comment>
<dbReference type="EMBL" id="JBHTJA010000012">
    <property type="protein sequence ID" value="MFD0900635.1"/>
    <property type="molecule type" value="Genomic_DNA"/>
</dbReference>
<dbReference type="Proteomes" id="UP001596972">
    <property type="component" value="Unassembled WGS sequence"/>
</dbReference>
<keyword evidence="3" id="KW-1185">Reference proteome</keyword>
<feature type="domain" description="Recombinase-like" evidence="1">
    <location>
        <begin position="1"/>
        <end position="72"/>
    </location>
</feature>
<accession>A0ABW3ELN4</accession>